<proteinExistence type="predicted"/>
<dbReference type="EMBL" id="JALZWP010000009">
    <property type="protein sequence ID" value="MCL1629208.1"/>
    <property type="molecule type" value="Genomic_DNA"/>
</dbReference>
<comment type="caution">
    <text evidence="1">The sequence shown here is derived from an EMBL/GenBank/DDBJ whole genome shotgun (WGS) entry which is preliminary data.</text>
</comment>
<accession>A0ABT0M2Z0</accession>
<evidence type="ECO:0000313" key="1">
    <source>
        <dbReference type="EMBL" id="MCL1629208.1"/>
    </source>
</evidence>
<dbReference type="RefSeq" id="WP_249058682.1">
    <property type="nucleotide sequence ID" value="NZ_JALZWP010000009.1"/>
</dbReference>
<keyword evidence="1" id="KW-0808">Transferase</keyword>
<evidence type="ECO:0000313" key="2">
    <source>
        <dbReference type="Proteomes" id="UP001202550"/>
    </source>
</evidence>
<dbReference type="InterPro" id="IPR021466">
    <property type="entry name" value="Put_rhamnosyl_transferase"/>
</dbReference>
<sequence>MSASLPVRHFLITRFNLNYAQTYGDLFRYSDAWMRHRMDLFERFCHPSVLRQTSQNFTWLVYFDRTRTQPYLDRLAPLFDDPRFNAIHINDPAEMLADICSRVGSDMALLTSRLDNDDMLHPDFVARMQACASQKKRNDAPIIIDFPELTWWREGSPRAQRFRSDVVSPFASVLEAPSAEGWAAGPRTVLAGRHDKLETLFGKVENLPEPYSMTILHGNNVSNGQSRFGMVGRMLRVWRDRRSTLSRAETTRVLAEFGLDGKG</sequence>
<reference evidence="1 2" key="1">
    <citation type="submission" date="2022-05" db="EMBL/GenBank/DDBJ databases">
        <title>Seasonal and diel survey of microbial diversity of the Tyrrhenian coast.</title>
        <authorList>
            <person name="Gattoni G."/>
            <person name="Corral P."/>
        </authorList>
    </citation>
    <scope>NUCLEOTIDE SEQUENCE [LARGE SCALE GENOMIC DNA]</scope>
    <source>
        <strain evidence="1 2">V10</strain>
    </source>
</reference>
<gene>
    <name evidence="1" type="ORF">M3N55_10730</name>
</gene>
<organism evidence="1 2">
    <name type="scientific">Roseinatronobacter domitianus</name>
    <dbReference type="NCBI Taxonomy" id="2940293"/>
    <lineage>
        <taxon>Bacteria</taxon>
        <taxon>Pseudomonadati</taxon>
        <taxon>Pseudomonadota</taxon>
        <taxon>Alphaproteobacteria</taxon>
        <taxon>Rhodobacterales</taxon>
        <taxon>Paracoccaceae</taxon>
        <taxon>Roseinatronobacter</taxon>
    </lineage>
</organism>
<keyword evidence="2" id="KW-1185">Reference proteome</keyword>
<dbReference type="Proteomes" id="UP001202550">
    <property type="component" value="Unassembled WGS sequence"/>
</dbReference>
<name>A0ABT0M2Z0_9RHOB</name>
<dbReference type="GO" id="GO:0016740">
    <property type="term" value="F:transferase activity"/>
    <property type="evidence" value="ECO:0007669"/>
    <property type="project" value="UniProtKB-KW"/>
</dbReference>
<dbReference type="Pfam" id="PF11316">
    <property type="entry name" value="Rhamno_transf"/>
    <property type="match status" value="1"/>
</dbReference>
<protein>
    <submittedName>
        <fullName evidence="1">Rhamnosyl transferase</fullName>
    </submittedName>
</protein>